<dbReference type="InterPro" id="IPR012340">
    <property type="entry name" value="NA-bd_OB-fold"/>
</dbReference>
<dbReference type="Gene3D" id="2.40.50.140">
    <property type="entry name" value="Nucleic acid-binding proteins"/>
    <property type="match status" value="1"/>
</dbReference>
<dbReference type="InterPro" id="IPR052165">
    <property type="entry name" value="Membrane_assoc_protease"/>
</dbReference>
<comment type="subcellular location">
    <subcellularLocation>
        <location evidence="1">Membrane</location>
        <topology evidence="1">Multi-pass membrane protein</topology>
    </subcellularLocation>
</comment>
<dbReference type="OrthoDB" id="9792945at2"/>
<feature type="transmembrane region" description="Helical" evidence="5">
    <location>
        <begin position="44"/>
        <end position="63"/>
    </location>
</feature>
<dbReference type="HOGENOM" id="CLU_116732_2_0_11"/>
<organism evidence="7 8">
    <name type="scientific">Corynebacterium durum F0235</name>
    <dbReference type="NCBI Taxonomy" id="1035195"/>
    <lineage>
        <taxon>Bacteria</taxon>
        <taxon>Bacillati</taxon>
        <taxon>Actinomycetota</taxon>
        <taxon>Actinomycetes</taxon>
        <taxon>Mycobacteriales</taxon>
        <taxon>Corynebacteriaceae</taxon>
        <taxon>Corynebacterium</taxon>
    </lineage>
</organism>
<dbReference type="PANTHER" id="PTHR33507">
    <property type="entry name" value="INNER MEMBRANE PROTEIN YBBJ"/>
    <property type="match status" value="1"/>
</dbReference>
<dbReference type="InterPro" id="IPR002810">
    <property type="entry name" value="NfeD-like_C"/>
</dbReference>
<sequence length="142" mass="14915">MGVFIWLIAALVLACGELAIGDFTLLMLAGGALAAAGVSLAHVPTWVEVIVFGVTSIGMTFSLRPMLRKRLLTAPTLDTSVQALVGATVPVIETVDRHGGQIRLDGSIWSARSRDPSETFAVGDIVNVISIDGTTAVIWKAQ</sequence>
<protein>
    <submittedName>
        <fullName evidence="7">Nodulation efficiency protein D</fullName>
    </submittedName>
</protein>
<dbReference type="PATRIC" id="fig|1035195.3.peg.1000"/>
<keyword evidence="3 5" id="KW-1133">Transmembrane helix</keyword>
<evidence type="ECO:0000256" key="5">
    <source>
        <dbReference type="SAM" id="Phobius"/>
    </source>
</evidence>
<dbReference type="SUPFAM" id="SSF141322">
    <property type="entry name" value="NfeD domain-like"/>
    <property type="match status" value="1"/>
</dbReference>
<dbReference type="PANTHER" id="PTHR33507:SF3">
    <property type="entry name" value="INNER MEMBRANE PROTEIN YBBJ"/>
    <property type="match status" value="1"/>
</dbReference>
<reference evidence="7 8" key="1">
    <citation type="submission" date="2012-05" db="EMBL/GenBank/DDBJ databases">
        <authorList>
            <person name="Weinstock G."/>
            <person name="Sodergren E."/>
            <person name="Lobos E.A."/>
            <person name="Fulton L."/>
            <person name="Fulton R."/>
            <person name="Courtney L."/>
            <person name="Fronick C."/>
            <person name="O'Laughlin M."/>
            <person name="Godfrey J."/>
            <person name="Wilson R.M."/>
            <person name="Miner T."/>
            <person name="Farmer C."/>
            <person name="Delehaunty K."/>
            <person name="Cordes M."/>
            <person name="Minx P."/>
            <person name="Tomlinson C."/>
            <person name="Chen J."/>
            <person name="Wollam A."/>
            <person name="Pepin K.H."/>
            <person name="Bhonagiri V."/>
            <person name="Zhang X."/>
            <person name="Suruliraj S."/>
            <person name="Warren W."/>
            <person name="Mitreva M."/>
            <person name="Mardis E.R."/>
            <person name="Wilson R.K."/>
        </authorList>
    </citation>
    <scope>NUCLEOTIDE SEQUENCE [LARGE SCALE GENOMIC DNA]</scope>
    <source>
        <strain evidence="7 8">F0235</strain>
    </source>
</reference>
<dbReference type="EMBL" id="AMEM01000017">
    <property type="protein sequence ID" value="EKX90623.1"/>
    <property type="molecule type" value="Genomic_DNA"/>
</dbReference>
<evidence type="ECO:0000259" key="6">
    <source>
        <dbReference type="Pfam" id="PF01957"/>
    </source>
</evidence>
<evidence type="ECO:0000256" key="3">
    <source>
        <dbReference type="ARBA" id="ARBA00022989"/>
    </source>
</evidence>
<proteinExistence type="predicted"/>
<dbReference type="GO" id="GO:0005886">
    <property type="term" value="C:plasma membrane"/>
    <property type="evidence" value="ECO:0007669"/>
    <property type="project" value="TreeGrafter"/>
</dbReference>
<evidence type="ECO:0000256" key="1">
    <source>
        <dbReference type="ARBA" id="ARBA00004141"/>
    </source>
</evidence>
<evidence type="ECO:0000256" key="2">
    <source>
        <dbReference type="ARBA" id="ARBA00022692"/>
    </source>
</evidence>
<keyword evidence="2 5" id="KW-0812">Transmembrane</keyword>
<evidence type="ECO:0000256" key="4">
    <source>
        <dbReference type="ARBA" id="ARBA00023136"/>
    </source>
</evidence>
<keyword evidence="4 5" id="KW-0472">Membrane</keyword>
<dbReference type="Proteomes" id="UP000010445">
    <property type="component" value="Unassembled WGS sequence"/>
</dbReference>
<evidence type="ECO:0000313" key="8">
    <source>
        <dbReference type="Proteomes" id="UP000010445"/>
    </source>
</evidence>
<dbReference type="Pfam" id="PF01957">
    <property type="entry name" value="NfeD"/>
    <property type="match status" value="1"/>
</dbReference>
<comment type="caution">
    <text evidence="7">The sequence shown here is derived from an EMBL/GenBank/DDBJ whole genome shotgun (WGS) entry which is preliminary data.</text>
</comment>
<accession>L1MH66</accession>
<dbReference type="RefSeq" id="WP_006063356.1">
    <property type="nucleotide sequence ID" value="NZ_KB290831.1"/>
</dbReference>
<gene>
    <name evidence="7" type="ORF">HMPREF9997_01118</name>
</gene>
<dbReference type="STRING" id="1035195.HMPREF9997_01118"/>
<dbReference type="eggNOG" id="COG1585">
    <property type="taxonomic scope" value="Bacteria"/>
</dbReference>
<name>L1MH66_9CORY</name>
<evidence type="ECO:0000313" key="7">
    <source>
        <dbReference type="EMBL" id="EKX90623.1"/>
    </source>
</evidence>
<keyword evidence="8" id="KW-1185">Reference proteome</keyword>
<dbReference type="AlphaFoldDB" id="L1MH66"/>
<feature type="domain" description="NfeD-like C-terminal" evidence="6">
    <location>
        <begin position="82"/>
        <end position="140"/>
    </location>
</feature>